<evidence type="ECO:0000313" key="4">
    <source>
        <dbReference type="Proteomes" id="UP001652622"/>
    </source>
</evidence>
<evidence type="ECO:0000256" key="1">
    <source>
        <dbReference type="PROSITE-ProRule" id="PRU00176"/>
    </source>
</evidence>
<dbReference type="GeneID" id="117670774"/>
<dbReference type="Gene3D" id="3.30.70.330">
    <property type="match status" value="1"/>
</dbReference>
<evidence type="ECO:0000256" key="2">
    <source>
        <dbReference type="SAM" id="MobiDB-lite"/>
    </source>
</evidence>
<feature type="compositionally biased region" description="Polar residues" evidence="2">
    <location>
        <begin position="226"/>
        <end position="241"/>
    </location>
</feature>
<proteinExistence type="predicted"/>
<dbReference type="PROSITE" id="PS50102">
    <property type="entry name" value="RRM"/>
    <property type="match status" value="1"/>
</dbReference>
<keyword evidence="1" id="KW-0694">RNA-binding</keyword>
<keyword evidence="4" id="KW-1185">Reference proteome</keyword>
<dbReference type="Proteomes" id="UP001652622">
    <property type="component" value="Unplaced"/>
</dbReference>
<dbReference type="SUPFAM" id="SSF54928">
    <property type="entry name" value="RNA-binding domain, RBD"/>
    <property type="match status" value="1"/>
</dbReference>
<dbReference type="InterPro" id="IPR035979">
    <property type="entry name" value="RBD_domain_sf"/>
</dbReference>
<feature type="region of interest" description="Disordered" evidence="2">
    <location>
        <begin position="226"/>
        <end position="261"/>
    </location>
</feature>
<feature type="domain" description="RRM" evidence="3">
    <location>
        <begin position="54"/>
        <end position="128"/>
    </location>
</feature>
<name>A0ABM3YQG8_PANGU</name>
<reference evidence="5" key="1">
    <citation type="submission" date="2025-08" db="UniProtKB">
        <authorList>
            <consortium name="RefSeq"/>
        </authorList>
    </citation>
    <scope>IDENTIFICATION</scope>
    <source>
        <tissue evidence="5">Blood</tissue>
    </source>
</reference>
<dbReference type="InterPro" id="IPR012677">
    <property type="entry name" value="Nucleotide-bd_a/b_plait_sf"/>
</dbReference>
<dbReference type="Pfam" id="PF00076">
    <property type="entry name" value="RRM_1"/>
    <property type="match status" value="1"/>
</dbReference>
<sequence length="261" mass="29296">MKFHTGEEISEEWFDATENPTTLESSVLCANPLERSPTETQTIEGRKKDLKNNYFVHVDGLNPSVSEVDLWLHFQKYNVSEILVCEYSENYRYASLTFKTACDAKLAVQEMNGREIKGKAMKVHLKRTIKEKGIQENQNSMKQKCENQGPLSKMRNKYQKNSELILRVPALISATFILPPDDPFTLKMSDVSKDDLKSPLPALPLANVFRPASGSSEVLLCASGSSKVPNSDIFSKSSPKNPSFEVDQELSTSQWGSQPEV</sequence>
<organism evidence="4 5">
    <name type="scientific">Pantherophis guttatus</name>
    <name type="common">Corn snake</name>
    <name type="synonym">Elaphe guttata</name>
    <dbReference type="NCBI Taxonomy" id="94885"/>
    <lineage>
        <taxon>Eukaryota</taxon>
        <taxon>Metazoa</taxon>
        <taxon>Chordata</taxon>
        <taxon>Craniata</taxon>
        <taxon>Vertebrata</taxon>
        <taxon>Euteleostomi</taxon>
        <taxon>Lepidosauria</taxon>
        <taxon>Squamata</taxon>
        <taxon>Bifurcata</taxon>
        <taxon>Unidentata</taxon>
        <taxon>Episquamata</taxon>
        <taxon>Toxicofera</taxon>
        <taxon>Serpentes</taxon>
        <taxon>Colubroidea</taxon>
        <taxon>Colubridae</taxon>
        <taxon>Colubrinae</taxon>
        <taxon>Pantherophis</taxon>
    </lineage>
</organism>
<evidence type="ECO:0000259" key="3">
    <source>
        <dbReference type="PROSITE" id="PS50102"/>
    </source>
</evidence>
<feature type="compositionally biased region" description="Polar residues" evidence="2">
    <location>
        <begin position="249"/>
        <end position="261"/>
    </location>
</feature>
<evidence type="ECO:0000313" key="5">
    <source>
        <dbReference type="RefSeq" id="XP_060538363.1"/>
    </source>
</evidence>
<protein>
    <submittedName>
        <fullName evidence="5">RNA-binding protein 44</fullName>
    </submittedName>
</protein>
<dbReference type="RefSeq" id="XP_060538363.1">
    <property type="nucleotide sequence ID" value="XM_060682380.1"/>
</dbReference>
<dbReference type="SMART" id="SM00360">
    <property type="entry name" value="RRM"/>
    <property type="match status" value="1"/>
</dbReference>
<accession>A0ABM3YQG8</accession>
<gene>
    <name evidence="5" type="primary">RBM44</name>
</gene>
<dbReference type="InterPro" id="IPR000504">
    <property type="entry name" value="RRM_dom"/>
</dbReference>